<keyword evidence="3" id="KW-0378">Hydrolase</keyword>
<feature type="region of interest" description="Disordered" evidence="1">
    <location>
        <begin position="1"/>
        <end position="29"/>
    </location>
</feature>
<dbReference type="Gene3D" id="3.40.710.10">
    <property type="entry name" value="DD-peptidase/beta-lactamase superfamily"/>
    <property type="match status" value="1"/>
</dbReference>
<dbReference type="InterPro" id="IPR012338">
    <property type="entry name" value="Beta-lactam/transpept-like"/>
</dbReference>
<evidence type="ECO:0000259" key="2">
    <source>
        <dbReference type="Pfam" id="PF00144"/>
    </source>
</evidence>
<feature type="compositionally biased region" description="Polar residues" evidence="1">
    <location>
        <begin position="18"/>
        <end position="29"/>
    </location>
</feature>
<reference evidence="4" key="1">
    <citation type="journal article" date="2020" name="Mol. Plant Microbe">
        <title>Rhizobial microsymbionts of the narrowly endemic Oxytropis species growing in Kamchatka are characterized by significant genetic diversity and possess a set of genes that are associated with T3SS and T6SS secretion systems and can affect the development of symbiosis.</title>
        <authorList>
            <person name="Safronova V."/>
            <person name="Guro P."/>
            <person name="Sazanova A."/>
            <person name="Kuznetsova I."/>
            <person name="Belimov A."/>
            <person name="Yakubov V."/>
            <person name="Chirak E."/>
            <person name="Afonin A."/>
            <person name="Gogolev Y."/>
            <person name="Andronov E."/>
            <person name="Tikhonovich I."/>
        </authorList>
    </citation>
    <scope>NUCLEOTIDE SEQUENCE [LARGE SCALE GENOMIC DNA]</scope>
    <source>
        <strain evidence="4">581</strain>
    </source>
</reference>
<dbReference type="Pfam" id="PF00144">
    <property type="entry name" value="Beta-lactamase"/>
    <property type="match status" value="1"/>
</dbReference>
<dbReference type="InterPro" id="IPR001466">
    <property type="entry name" value="Beta-lactam-related"/>
</dbReference>
<proteinExistence type="predicted"/>
<gene>
    <name evidence="3" type="ORF">HB776_22035</name>
</gene>
<dbReference type="EMBL" id="CP050292">
    <property type="protein sequence ID" value="QND75584.1"/>
    <property type="molecule type" value="Genomic_DNA"/>
</dbReference>
<protein>
    <submittedName>
        <fullName evidence="3">Serine hydrolase</fullName>
    </submittedName>
</protein>
<dbReference type="PANTHER" id="PTHR43283:SF14">
    <property type="entry name" value="BLL8153 PROTEIN"/>
    <property type="match status" value="1"/>
</dbReference>
<dbReference type="InterPro" id="IPR050789">
    <property type="entry name" value="Diverse_Enzym_Activities"/>
</dbReference>
<dbReference type="KEGG" id="trb:HB776_22035"/>
<dbReference type="GO" id="GO:0016787">
    <property type="term" value="F:hydrolase activity"/>
    <property type="evidence" value="ECO:0007669"/>
    <property type="project" value="UniProtKB-KW"/>
</dbReference>
<accession>A0A7G6U9A2</accession>
<dbReference type="PANTHER" id="PTHR43283">
    <property type="entry name" value="BETA-LACTAMASE-RELATED"/>
    <property type="match status" value="1"/>
</dbReference>
<evidence type="ECO:0000256" key="1">
    <source>
        <dbReference type="SAM" id="MobiDB-lite"/>
    </source>
</evidence>
<organism evidence="3 4">
    <name type="scientific">Tardiphaga robiniae</name>
    <dbReference type="NCBI Taxonomy" id="943830"/>
    <lineage>
        <taxon>Bacteria</taxon>
        <taxon>Pseudomonadati</taxon>
        <taxon>Pseudomonadota</taxon>
        <taxon>Alphaproteobacteria</taxon>
        <taxon>Hyphomicrobiales</taxon>
        <taxon>Nitrobacteraceae</taxon>
        <taxon>Tardiphaga</taxon>
    </lineage>
</organism>
<evidence type="ECO:0000313" key="3">
    <source>
        <dbReference type="EMBL" id="QND75584.1"/>
    </source>
</evidence>
<feature type="domain" description="Beta-lactamase-related" evidence="2">
    <location>
        <begin position="106"/>
        <end position="387"/>
    </location>
</feature>
<name>A0A7G6U9A2_9BRAD</name>
<sequence>MQDRPLTVTDVAPGAGEANSTIRQASATSPQTATDAIINSYAGRSMPIDHLRTFVTPEMNFATRTIKAGAPVRPLAYGKRTLPDFPIVSNGASYDIYDYVSRNRVAGILVMKDDEVLLEHYDLGIEASTRWLSMSMAKSFSTTLIGAAIQDGYIKSVDDPLVTYLPEFAGSAYEGVSVKTLIQMTSGLCWSDDQTDANSERRKMLALQVGQEPGAVMRYMAERPRAAAPGTQWTYSTGDTHVVGALVKAATGKWLSDYLSEKIWSRLGMEADGAWWLEAPGGLEVAGSGLFATLRDYARFGRFILDDGVIDGTRVLPEGWVREAGSSRQINGQRVDYGYMWWIVPAPDGTLDDGAFVARGIFGQMLYINPKQRVICVVLSARSKPTTLNAPILDNDFFNAVVKALK</sequence>
<dbReference type="SUPFAM" id="SSF56601">
    <property type="entry name" value="beta-lactamase/transpeptidase-like"/>
    <property type="match status" value="1"/>
</dbReference>
<dbReference type="AlphaFoldDB" id="A0A7G6U9A2"/>
<dbReference type="Proteomes" id="UP000515291">
    <property type="component" value="Chromosome"/>
</dbReference>
<evidence type="ECO:0000313" key="4">
    <source>
        <dbReference type="Proteomes" id="UP000515291"/>
    </source>
</evidence>